<dbReference type="EMBL" id="MEXN01000007">
    <property type="protein sequence ID" value="OGD03341.1"/>
    <property type="molecule type" value="Genomic_DNA"/>
</dbReference>
<dbReference type="Proteomes" id="UP000177080">
    <property type="component" value="Unassembled WGS sequence"/>
</dbReference>
<dbReference type="STRING" id="1797259.A2989_00735"/>
<name>A0A1F4ZAZ7_9BACT</name>
<dbReference type="InterPro" id="IPR007813">
    <property type="entry name" value="PilN"/>
</dbReference>
<reference evidence="1 2" key="1">
    <citation type="journal article" date="2016" name="Nat. Commun.">
        <title>Thousands of microbial genomes shed light on interconnected biogeochemical processes in an aquifer system.</title>
        <authorList>
            <person name="Anantharaman K."/>
            <person name="Brown C.T."/>
            <person name="Hug L.A."/>
            <person name="Sharon I."/>
            <person name="Castelle C.J."/>
            <person name="Probst A.J."/>
            <person name="Thomas B.C."/>
            <person name="Singh A."/>
            <person name="Wilkins M.J."/>
            <person name="Karaoz U."/>
            <person name="Brodie E.L."/>
            <person name="Williams K.H."/>
            <person name="Hubbard S.S."/>
            <person name="Banfield J.F."/>
        </authorList>
    </citation>
    <scope>NUCLEOTIDE SEQUENCE [LARGE SCALE GENOMIC DNA]</scope>
</reference>
<evidence type="ECO:0000313" key="2">
    <source>
        <dbReference type="Proteomes" id="UP000177080"/>
    </source>
</evidence>
<protein>
    <submittedName>
        <fullName evidence="1">Uncharacterized protein</fullName>
    </submittedName>
</protein>
<organism evidence="1 2">
    <name type="scientific">Candidatus Amesbacteria bacterium RIFCSPLOWO2_01_FULL_48_25</name>
    <dbReference type="NCBI Taxonomy" id="1797259"/>
    <lineage>
        <taxon>Bacteria</taxon>
        <taxon>Candidatus Amesiibacteriota</taxon>
    </lineage>
</organism>
<accession>A0A1F4ZAZ7</accession>
<dbReference type="AlphaFoldDB" id="A0A1F4ZAZ7"/>
<evidence type="ECO:0000313" key="1">
    <source>
        <dbReference type="EMBL" id="OGD03341.1"/>
    </source>
</evidence>
<dbReference type="Pfam" id="PF05137">
    <property type="entry name" value="PilN"/>
    <property type="match status" value="1"/>
</dbReference>
<proteinExistence type="predicted"/>
<sequence>MPARVATINLLPKSEFDSSFWGKFLKWALTSGRYIIILTEVVVIAAFLSRFKLDSDLADLAERVEGKKKILEALSENERLFRLAQARLGAVAGLTGKQLGSMPILIDLDSSIPDNGGVVIDRVGVSSSEISLGGTSRSEAGLGELLTRLSRNPKWKSVELSDISTDVEKGTFFSINLKQ</sequence>
<comment type="caution">
    <text evidence="1">The sequence shown here is derived from an EMBL/GenBank/DDBJ whole genome shotgun (WGS) entry which is preliminary data.</text>
</comment>
<gene>
    <name evidence="1" type="ORF">A2989_00735</name>
</gene>